<feature type="chain" id="PRO_5032627720" evidence="2">
    <location>
        <begin position="39"/>
        <end position="114"/>
    </location>
</feature>
<evidence type="ECO:0000256" key="1">
    <source>
        <dbReference type="SAM" id="MobiDB-lite"/>
    </source>
</evidence>
<feature type="non-terminal residue" evidence="3">
    <location>
        <position position="1"/>
    </location>
</feature>
<comment type="caution">
    <text evidence="3">The sequence shown here is derived from an EMBL/GenBank/DDBJ whole genome shotgun (WGS) entry which is preliminary data.</text>
</comment>
<evidence type="ECO:0000256" key="2">
    <source>
        <dbReference type="SAM" id="SignalP"/>
    </source>
</evidence>
<dbReference type="AlphaFoldDB" id="A0A816ENL1"/>
<sequence length="114" mass="12065">MQLSTRFSNSSLRWTVRLNYASILFVLLLSIFIETSNAQQRYPDSAPVTPPPGYGFAPGYGSSQYQPKNRTGSGTICDNCNQPCFCIAQKGDQGPAGPIGPAGARGSHGAPGPE</sequence>
<keyword evidence="4" id="KW-1185">Reference proteome</keyword>
<evidence type="ECO:0000313" key="3">
    <source>
        <dbReference type="EMBL" id="CAF1649873.1"/>
    </source>
</evidence>
<feature type="region of interest" description="Disordered" evidence="1">
    <location>
        <begin position="40"/>
        <end position="72"/>
    </location>
</feature>
<protein>
    <submittedName>
        <fullName evidence="3">Uncharacterized protein</fullName>
    </submittedName>
</protein>
<reference evidence="3" key="1">
    <citation type="submission" date="2021-02" db="EMBL/GenBank/DDBJ databases">
        <authorList>
            <person name="Nowell W R."/>
        </authorList>
    </citation>
    <scope>NUCLEOTIDE SEQUENCE</scope>
</reference>
<accession>A0A816ENL1</accession>
<keyword evidence="2" id="KW-0732">Signal</keyword>
<organism evidence="3 4">
    <name type="scientific">Adineta ricciae</name>
    <name type="common">Rotifer</name>
    <dbReference type="NCBI Taxonomy" id="249248"/>
    <lineage>
        <taxon>Eukaryota</taxon>
        <taxon>Metazoa</taxon>
        <taxon>Spiralia</taxon>
        <taxon>Gnathifera</taxon>
        <taxon>Rotifera</taxon>
        <taxon>Eurotatoria</taxon>
        <taxon>Bdelloidea</taxon>
        <taxon>Adinetida</taxon>
        <taxon>Adinetidae</taxon>
        <taxon>Adineta</taxon>
    </lineage>
</organism>
<evidence type="ECO:0000313" key="4">
    <source>
        <dbReference type="Proteomes" id="UP000663828"/>
    </source>
</evidence>
<gene>
    <name evidence="3" type="ORF">XAT740_LOCUS54766</name>
</gene>
<feature type="signal peptide" evidence="2">
    <location>
        <begin position="1"/>
        <end position="38"/>
    </location>
</feature>
<dbReference type="EMBL" id="CAJNOR010009964">
    <property type="protein sequence ID" value="CAF1649873.1"/>
    <property type="molecule type" value="Genomic_DNA"/>
</dbReference>
<dbReference type="Proteomes" id="UP000663828">
    <property type="component" value="Unassembled WGS sequence"/>
</dbReference>
<name>A0A816ENL1_ADIRI</name>
<feature type="compositionally biased region" description="Polar residues" evidence="1">
    <location>
        <begin position="62"/>
        <end position="72"/>
    </location>
</feature>
<proteinExistence type="predicted"/>